<comment type="caution">
    <text evidence="16">The sequence shown here is derived from an EMBL/GenBank/DDBJ whole genome shotgun (WGS) entry which is preliminary data.</text>
</comment>
<comment type="similarity">
    <text evidence="2">Belongs to the TonB-dependent receptor family. Hemoglobin/haptoglobin binding protein subfamily.</text>
</comment>
<reference evidence="16 17" key="1">
    <citation type="submission" date="2019-04" db="EMBL/GenBank/DDBJ databases">
        <title>Alteromonas portus sp. nov., an alginate lyase-excreting marine bacterium.</title>
        <authorList>
            <person name="Huang H."/>
            <person name="Mo K."/>
            <person name="Bao S."/>
        </authorList>
    </citation>
    <scope>NUCLEOTIDE SEQUENCE [LARGE SCALE GENOMIC DNA]</scope>
    <source>
        <strain evidence="16 17">HB161718</strain>
    </source>
</reference>
<organism evidence="16 17">
    <name type="scientific">Alteromonas portus</name>
    <dbReference type="NCBI Taxonomy" id="2565549"/>
    <lineage>
        <taxon>Bacteria</taxon>
        <taxon>Pseudomonadati</taxon>
        <taxon>Pseudomonadota</taxon>
        <taxon>Gammaproteobacteria</taxon>
        <taxon>Alteromonadales</taxon>
        <taxon>Alteromonadaceae</taxon>
        <taxon>Alteromonas/Salinimonas group</taxon>
        <taxon>Alteromonas</taxon>
    </lineage>
</organism>
<dbReference type="Gene3D" id="2.170.130.10">
    <property type="entry name" value="TonB-dependent receptor, plug domain"/>
    <property type="match status" value="1"/>
</dbReference>
<dbReference type="PROSITE" id="PS52016">
    <property type="entry name" value="TONB_DEPENDENT_REC_3"/>
    <property type="match status" value="1"/>
</dbReference>
<evidence type="ECO:0000256" key="9">
    <source>
        <dbReference type="ARBA" id="ARBA00023170"/>
    </source>
</evidence>
<dbReference type="InterPro" id="IPR012910">
    <property type="entry name" value="Plug_dom"/>
</dbReference>
<evidence type="ECO:0000256" key="3">
    <source>
        <dbReference type="ARBA" id="ARBA00022448"/>
    </source>
</evidence>
<accession>A0A4U0ZFN8</accession>
<name>A0A4U0ZFN8_9ALTE</name>
<proteinExistence type="inferred from homology"/>
<dbReference type="AlphaFoldDB" id="A0A4U0ZFN8"/>
<evidence type="ECO:0000256" key="8">
    <source>
        <dbReference type="ARBA" id="ARBA00023136"/>
    </source>
</evidence>
<keyword evidence="5 11" id="KW-0812">Transmembrane</keyword>
<feature type="domain" description="TonB-dependent receptor-like beta-barrel" evidence="14">
    <location>
        <begin position="274"/>
        <end position="671"/>
    </location>
</feature>
<feature type="domain" description="TonB-dependent receptor plug" evidence="15">
    <location>
        <begin position="101"/>
        <end position="182"/>
    </location>
</feature>
<evidence type="ECO:0000256" key="10">
    <source>
        <dbReference type="ARBA" id="ARBA00023237"/>
    </source>
</evidence>
<dbReference type="Proteomes" id="UP000305471">
    <property type="component" value="Unassembled WGS sequence"/>
</dbReference>
<evidence type="ECO:0000256" key="4">
    <source>
        <dbReference type="ARBA" id="ARBA00022452"/>
    </source>
</evidence>
<evidence type="ECO:0000256" key="11">
    <source>
        <dbReference type="PROSITE-ProRule" id="PRU01360"/>
    </source>
</evidence>
<feature type="chain" id="PRO_5020595727" evidence="13">
    <location>
        <begin position="21"/>
        <end position="701"/>
    </location>
</feature>
<evidence type="ECO:0000313" key="17">
    <source>
        <dbReference type="Proteomes" id="UP000305471"/>
    </source>
</evidence>
<protein>
    <submittedName>
        <fullName evidence="16">TonB-dependent receptor</fullName>
    </submittedName>
</protein>
<dbReference type="Pfam" id="PF00593">
    <property type="entry name" value="TonB_dep_Rec_b-barrel"/>
    <property type="match status" value="1"/>
</dbReference>
<evidence type="ECO:0000259" key="14">
    <source>
        <dbReference type="Pfam" id="PF00593"/>
    </source>
</evidence>
<evidence type="ECO:0000256" key="5">
    <source>
        <dbReference type="ARBA" id="ARBA00022692"/>
    </source>
</evidence>
<dbReference type="InterPro" id="IPR036942">
    <property type="entry name" value="Beta-barrel_TonB_sf"/>
</dbReference>
<evidence type="ECO:0000256" key="1">
    <source>
        <dbReference type="ARBA" id="ARBA00004571"/>
    </source>
</evidence>
<dbReference type="GO" id="GO:0044718">
    <property type="term" value="P:siderophore transmembrane transport"/>
    <property type="evidence" value="ECO:0007669"/>
    <property type="project" value="TreeGrafter"/>
</dbReference>
<dbReference type="SUPFAM" id="SSF56935">
    <property type="entry name" value="Porins"/>
    <property type="match status" value="1"/>
</dbReference>
<dbReference type="InterPro" id="IPR037066">
    <property type="entry name" value="Plug_dom_sf"/>
</dbReference>
<keyword evidence="4 11" id="KW-1134">Transmembrane beta strand</keyword>
<dbReference type="InterPro" id="IPR039426">
    <property type="entry name" value="TonB-dep_rcpt-like"/>
</dbReference>
<keyword evidence="6 13" id="KW-0732">Signal</keyword>
<dbReference type="GO" id="GO:0009279">
    <property type="term" value="C:cell outer membrane"/>
    <property type="evidence" value="ECO:0007669"/>
    <property type="project" value="UniProtKB-SubCell"/>
</dbReference>
<dbReference type="Gene3D" id="2.40.170.20">
    <property type="entry name" value="TonB-dependent receptor, beta-barrel domain"/>
    <property type="match status" value="1"/>
</dbReference>
<comment type="subcellular location">
    <subcellularLocation>
        <location evidence="1 11">Cell outer membrane</location>
        <topology evidence="1 11">Multi-pass membrane protein</topology>
    </subcellularLocation>
</comment>
<keyword evidence="9 16" id="KW-0675">Receptor</keyword>
<evidence type="ECO:0000256" key="6">
    <source>
        <dbReference type="ARBA" id="ARBA00022729"/>
    </source>
</evidence>
<keyword evidence="8 11" id="KW-0472">Membrane</keyword>
<evidence type="ECO:0000256" key="13">
    <source>
        <dbReference type="SAM" id="SignalP"/>
    </source>
</evidence>
<dbReference type="EMBL" id="SWCO01000005">
    <property type="protein sequence ID" value="TKB03404.1"/>
    <property type="molecule type" value="Genomic_DNA"/>
</dbReference>
<dbReference type="GO" id="GO:0015344">
    <property type="term" value="F:siderophore uptake transmembrane transporter activity"/>
    <property type="evidence" value="ECO:0007669"/>
    <property type="project" value="TreeGrafter"/>
</dbReference>
<keyword evidence="10 11" id="KW-0998">Cell outer membrane</keyword>
<evidence type="ECO:0000259" key="15">
    <source>
        <dbReference type="Pfam" id="PF07715"/>
    </source>
</evidence>
<dbReference type="OrthoDB" id="9764669at2"/>
<keyword evidence="17" id="KW-1185">Reference proteome</keyword>
<dbReference type="Pfam" id="PF07715">
    <property type="entry name" value="Plug"/>
    <property type="match status" value="1"/>
</dbReference>
<dbReference type="PANTHER" id="PTHR30069:SF29">
    <property type="entry name" value="HEMOGLOBIN AND HEMOGLOBIN-HAPTOGLOBIN-BINDING PROTEIN 1-RELATED"/>
    <property type="match status" value="1"/>
</dbReference>
<keyword evidence="7 12" id="KW-0798">TonB box</keyword>
<dbReference type="InterPro" id="IPR000531">
    <property type="entry name" value="Beta-barrel_TonB"/>
</dbReference>
<evidence type="ECO:0000256" key="7">
    <source>
        <dbReference type="ARBA" id="ARBA00023077"/>
    </source>
</evidence>
<gene>
    <name evidence="16" type="ORF">E5672_10210</name>
</gene>
<keyword evidence="3 11" id="KW-0813">Transport</keyword>
<evidence type="ECO:0000256" key="2">
    <source>
        <dbReference type="ARBA" id="ARBA00008143"/>
    </source>
</evidence>
<feature type="signal peptide" evidence="13">
    <location>
        <begin position="1"/>
        <end position="20"/>
    </location>
</feature>
<evidence type="ECO:0000313" key="16">
    <source>
        <dbReference type="EMBL" id="TKB03404.1"/>
    </source>
</evidence>
<evidence type="ECO:0000256" key="12">
    <source>
        <dbReference type="RuleBase" id="RU003357"/>
    </source>
</evidence>
<sequence>MYRVARPSLFSFLFASNSSAFVKRPSGKPVSTTLPIFRLSQVWSALSLSLLSVPSFAQSEPNNELERYTVTAIRPYYDETLSRIFPQYEFDKRSLVSPLHTNDVLLQSPSVSLNGQGGQIQSISIRGYSRWRIQTLLDGVPIVSDRRAGSSIGFVPPDFIASASVLPGAASTYLGSGAIGGAVNLHIESAQRPYLMVGYSSNQQLKAVSYAGTSATAASVNSTDSSGITDWNISYRSADNGEDANGNPLLDQFEQTGLFLRHRPEDRIIKEAWTLYSDNNDIGKSSSDFPESRITTYPKNTHWLGKIAFESHLFTGNVWWHKSRLDTSVLRPESRINDSENEAFDYGFNINKDTHLKDWDLNWQWQVSGREGVVADEREFTLTPAESASPNVTTASEITNAFASELAYEVRTLDASEINAAAVVDASHQWERLSLALGVRVDWQHQSDDSIASTPQSSDAQSNTNVSGYLGANYRLSPYWAAGVYVSSAFRNPSLTERFYAGETPRGTVLGSAQLETEQALNVQANIAYSGEQLQGSLEFFSQQIDNYIERITVEEDVLQYANLDSATIDGASYQLSWQSSDSLLDARLSGMWISGEDNSGNSIADIPANSQRLDLGVQWQAMRLFAVFAYRASKTDIAEGERALDEVFTLDMGVDWQLNERVQLQASWSNVTNQQYYTSADDKAAFAQGESVQLAITYLL</sequence>
<dbReference type="PANTHER" id="PTHR30069">
    <property type="entry name" value="TONB-DEPENDENT OUTER MEMBRANE RECEPTOR"/>
    <property type="match status" value="1"/>
</dbReference>